<evidence type="ECO:0000313" key="5">
    <source>
        <dbReference type="Proteomes" id="UP000243579"/>
    </source>
</evidence>
<keyword evidence="2" id="KW-1133">Transmembrane helix</keyword>
<dbReference type="EMBL" id="JNBR01000348">
    <property type="protein sequence ID" value="OQR94887.1"/>
    <property type="molecule type" value="Genomic_DNA"/>
</dbReference>
<evidence type="ECO:0000313" key="4">
    <source>
        <dbReference type="EMBL" id="OQR94887.1"/>
    </source>
</evidence>
<feature type="transmembrane region" description="Helical" evidence="2">
    <location>
        <begin position="109"/>
        <end position="131"/>
    </location>
</feature>
<evidence type="ECO:0000256" key="2">
    <source>
        <dbReference type="SAM" id="Phobius"/>
    </source>
</evidence>
<protein>
    <recommendedName>
        <fullName evidence="6">Transmembrane protein</fullName>
    </recommendedName>
</protein>
<evidence type="ECO:0000256" key="1">
    <source>
        <dbReference type="SAM" id="Coils"/>
    </source>
</evidence>
<keyword evidence="3" id="KW-0732">Signal</keyword>
<feature type="chain" id="PRO_5013026212" description="Transmembrane protein" evidence="3">
    <location>
        <begin position="24"/>
        <end position="236"/>
    </location>
</feature>
<accession>A0A1V9ZAD4</accession>
<name>A0A1V9ZAD4_ACHHY</name>
<sequence length="236" mass="25150">MFGTAKGLATLLLCVLATGFSWAQLFLPTWRVATKGVASVGLWGLCADGVCYPFFVPSSTAEVLASVHGNASRLAIPANATICSYGWNATSDVVDDPFIAATCGSIGHASMAMCLIQTVLGTLMCASYLLWTCATTNKSCLLALCKLLAFASLFANLLTITMWMVQKSQSTTGAAAKDGLGFIFTLVSASLFGLCVVFIGMLRLKEHHERMQTKRDLLAKAKSQLESQKSQPINMV</sequence>
<dbReference type="AlphaFoldDB" id="A0A1V9ZAD4"/>
<dbReference type="OrthoDB" id="65483at2759"/>
<dbReference type="Proteomes" id="UP000243579">
    <property type="component" value="Unassembled WGS sequence"/>
</dbReference>
<keyword evidence="2" id="KW-0472">Membrane</keyword>
<feature type="transmembrane region" description="Helical" evidence="2">
    <location>
        <begin position="143"/>
        <end position="165"/>
    </location>
</feature>
<keyword evidence="1" id="KW-0175">Coiled coil</keyword>
<evidence type="ECO:0008006" key="6">
    <source>
        <dbReference type="Google" id="ProtNLM"/>
    </source>
</evidence>
<comment type="caution">
    <text evidence="4">The sequence shown here is derived from an EMBL/GenBank/DDBJ whole genome shotgun (WGS) entry which is preliminary data.</text>
</comment>
<gene>
    <name evidence="4" type="ORF">ACHHYP_00841</name>
</gene>
<proteinExistence type="predicted"/>
<feature type="coiled-coil region" evidence="1">
    <location>
        <begin position="204"/>
        <end position="231"/>
    </location>
</feature>
<organism evidence="4 5">
    <name type="scientific">Achlya hypogyna</name>
    <name type="common">Oomycete</name>
    <name type="synonym">Protoachlya hypogyna</name>
    <dbReference type="NCBI Taxonomy" id="1202772"/>
    <lineage>
        <taxon>Eukaryota</taxon>
        <taxon>Sar</taxon>
        <taxon>Stramenopiles</taxon>
        <taxon>Oomycota</taxon>
        <taxon>Saprolegniomycetes</taxon>
        <taxon>Saprolegniales</taxon>
        <taxon>Achlyaceae</taxon>
        <taxon>Achlya</taxon>
    </lineage>
</organism>
<reference evidence="4 5" key="1">
    <citation type="journal article" date="2014" name="Genome Biol. Evol.">
        <title>The secreted proteins of Achlya hypogyna and Thraustotheca clavata identify the ancestral oomycete secretome and reveal gene acquisitions by horizontal gene transfer.</title>
        <authorList>
            <person name="Misner I."/>
            <person name="Blouin N."/>
            <person name="Leonard G."/>
            <person name="Richards T.A."/>
            <person name="Lane C.E."/>
        </authorList>
    </citation>
    <scope>NUCLEOTIDE SEQUENCE [LARGE SCALE GENOMIC DNA]</scope>
    <source>
        <strain evidence="4 5">ATCC 48635</strain>
    </source>
</reference>
<keyword evidence="5" id="KW-1185">Reference proteome</keyword>
<feature type="signal peptide" evidence="3">
    <location>
        <begin position="1"/>
        <end position="23"/>
    </location>
</feature>
<evidence type="ECO:0000256" key="3">
    <source>
        <dbReference type="SAM" id="SignalP"/>
    </source>
</evidence>
<keyword evidence="2" id="KW-0812">Transmembrane</keyword>
<feature type="transmembrane region" description="Helical" evidence="2">
    <location>
        <begin position="180"/>
        <end position="202"/>
    </location>
</feature>